<dbReference type="STRING" id="166423.A0A0N0U5Y1"/>
<dbReference type="PANTHER" id="PTHR23116:SF29">
    <property type="entry name" value="PDZ DOMAIN-CONTAINING PROTEIN 7"/>
    <property type="match status" value="1"/>
</dbReference>
<dbReference type="GO" id="GO:0005886">
    <property type="term" value="C:plasma membrane"/>
    <property type="evidence" value="ECO:0007669"/>
    <property type="project" value="TreeGrafter"/>
</dbReference>
<dbReference type="GO" id="GO:0032426">
    <property type="term" value="C:stereocilium tip"/>
    <property type="evidence" value="ECO:0007669"/>
    <property type="project" value="TreeGrafter"/>
</dbReference>
<sequence>MMLQRVDAKSGSKMFSKITFEWNIIHCTDKIDCTMIDKQNRKLVQHLVGDQIIEVNGQSFEEATHDEAVEILKTNKRMTLLIRDVGKVPHSCTTSQPIVMPTSRYPEHDPLLLESPGNHRPPSPTVASDWRHRGGMHTVSAATAAMVEEKARVVLARSERAALSQLLADYRTQKLTLLTELRELVDSKDRAAFDDLVYRPRVAMARRKGDRAHSDLIVTPSLHDLPRLDQFGFTLFEITPYAVNVLKELFSSAKIRKKNKKKGKETNESKKEQKGRYRDEREEIGEAHCRLERCEKEWNISKECLKEEEKTTTGEQSGRRRINCEKRPKGIKLPDTFHVHLDPRDERLKVVENRRKGSSQGREESEKCSLAIETGLRLANGMTGSGDFSQRGVPGGCCRPGRLVDVEGDPLGVTGPLLPRDNQEYRSPSEDSGLGADMPRTRVGCRRTQQHQVTTSDLALSNDDECDNQDYEDELENGRGRRHSSPGGSRGNPRDYGHHHLHPDNLLSNTELECSKILEVHVSFLVKNNNKVY</sequence>
<gene>
    <name evidence="6" type="ORF">WN51_12109</name>
</gene>
<feature type="region of interest" description="Disordered" evidence="4">
    <location>
        <begin position="257"/>
        <end position="279"/>
    </location>
</feature>
<reference evidence="6 7" key="1">
    <citation type="submission" date="2015-07" db="EMBL/GenBank/DDBJ databases">
        <title>The genome of Melipona quadrifasciata.</title>
        <authorList>
            <person name="Pan H."/>
            <person name="Kapheim K."/>
        </authorList>
    </citation>
    <scope>NUCLEOTIDE SEQUENCE [LARGE SCALE GENOMIC DNA]</scope>
    <source>
        <strain evidence="6">0111107301</strain>
        <tissue evidence="6">Whole body</tissue>
    </source>
</reference>
<dbReference type="Proteomes" id="UP000053105">
    <property type="component" value="Unassembled WGS sequence"/>
</dbReference>
<evidence type="ECO:0000259" key="5">
    <source>
        <dbReference type="PROSITE" id="PS50106"/>
    </source>
</evidence>
<evidence type="ECO:0000256" key="2">
    <source>
        <dbReference type="ARBA" id="ARBA00022737"/>
    </source>
</evidence>
<evidence type="ECO:0000313" key="6">
    <source>
        <dbReference type="EMBL" id="KOX76428.1"/>
    </source>
</evidence>
<keyword evidence="3" id="KW-0966">Cell projection</keyword>
<organism evidence="6 7">
    <name type="scientific">Melipona quadrifasciata</name>
    <dbReference type="NCBI Taxonomy" id="166423"/>
    <lineage>
        <taxon>Eukaryota</taxon>
        <taxon>Metazoa</taxon>
        <taxon>Ecdysozoa</taxon>
        <taxon>Arthropoda</taxon>
        <taxon>Hexapoda</taxon>
        <taxon>Insecta</taxon>
        <taxon>Pterygota</taxon>
        <taxon>Neoptera</taxon>
        <taxon>Endopterygota</taxon>
        <taxon>Hymenoptera</taxon>
        <taxon>Apocrita</taxon>
        <taxon>Aculeata</taxon>
        <taxon>Apoidea</taxon>
        <taxon>Anthophila</taxon>
        <taxon>Apidae</taxon>
        <taxon>Melipona</taxon>
    </lineage>
</organism>
<dbReference type="PANTHER" id="PTHR23116">
    <property type="entry name" value="PDZ DOMAIN CONTAINING WHIRLIN AND HARMONIN-RELATED"/>
    <property type="match status" value="1"/>
</dbReference>
<evidence type="ECO:0000313" key="7">
    <source>
        <dbReference type="Proteomes" id="UP000053105"/>
    </source>
</evidence>
<keyword evidence="2" id="KW-0677">Repeat</keyword>
<comment type="subcellular location">
    <subcellularLocation>
        <location evidence="1">Cell projection</location>
    </subcellularLocation>
</comment>
<keyword evidence="7" id="KW-1185">Reference proteome</keyword>
<evidence type="ECO:0000256" key="3">
    <source>
        <dbReference type="ARBA" id="ARBA00023273"/>
    </source>
</evidence>
<dbReference type="InterPro" id="IPR001478">
    <property type="entry name" value="PDZ"/>
</dbReference>
<dbReference type="Gene3D" id="2.30.42.10">
    <property type="match status" value="1"/>
</dbReference>
<dbReference type="PROSITE" id="PS50106">
    <property type="entry name" value="PDZ"/>
    <property type="match status" value="1"/>
</dbReference>
<dbReference type="GO" id="GO:0005929">
    <property type="term" value="C:cilium"/>
    <property type="evidence" value="ECO:0007669"/>
    <property type="project" value="TreeGrafter"/>
</dbReference>
<dbReference type="OrthoDB" id="10029564at2759"/>
<name>A0A0N0U5Y1_9HYME</name>
<dbReference type="InterPro" id="IPR036034">
    <property type="entry name" value="PDZ_sf"/>
</dbReference>
<feature type="compositionally biased region" description="Polar residues" evidence="4">
    <location>
        <begin position="450"/>
        <end position="459"/>
    </location>
</feature>
<feature type="compositionally biased region" description="Acidic residues" evidence="4">
    <location>
        <begin position="462"/>
        <end position="475"/>
    </location>
</feature>
<dbReference type="SUPFAM" id="SSF50156">
    <property type="entry name" value="PDZ domain-like"/>
    <property type="match status" value="1"/>
</dbReference>
<dbReference type="InterPro" id="IPR051844">
    <property type="entry name" value="USH2_Complex_Protein"/>
</dbReference>
<dbReference type="AlphaFoldDB" id="A0A0N0U5Y1"/>
<evidence type="ECO:0000256" key="1">
    <source>
        <dbReference type="ARBA" id="ARBA00004316"/>
    </source>
</evidence>
<dbReference type="EMBL" id="KQ435748">
    <property type="protein sequence ID" value="KOX76428.1"/>
    <property type="molecule type" value="Genomic_DNA"/>
</dbReference>
<accession>A0A0N0U5Y1</accession>
<feature type="region of interest" description="Disordered" evidence="4">
    <location>
        <begin position="406"/>
        <end position="502"/>
    </location>
</feature>
<dbReference type="Pfam" id="PF00595">
    <property type="entry name" value="PDZ"/>
    <property type="match status" value="1"/>
</dbReference>
<feature type="compositionally biased region" description="Basic and acidic residues" evidence="4">
    <location>
        <begin position="264"/>
        <end position="279"/>
    </location>
</feature>
<protein>
    <submittedName>
        <fullName evidence="6">Whirlin</fullName>
    </submittedName>
</protein>
<dbReference type="GO" id="GO:0002142">
    <property type="term" value="C:stereocilia ankle link complex"/>
    <property type="evidence" value="ECO:0007669"/>
    <property type="project" value="TreeGrafter"/>
</dbReference>
<proteinExistence type="predicted"/>
<evidence type="ECO:0000256" key="4">
    <source>
        <dbReference type="SAM" id="MobiDB-lite"/>
    </source>
</evidence>
<feature type="domain" description="PDZ" evidence="5">
    <location>
        <begin position="48"/>
        <end position="73"/>
    </location>
</feature>